<evidence type="ECO:0000256" key="1">
    <source>
        <dbReference type="SAM" id="MobiDB-lite"/>
    </source>
</evidence>
<keyword evidence="3" id="KW-1185">Reference proteome</keyword>
<proteinExistence type="predicted"/>
<dbReference type="EMBL" id="JAYKXN010000008">
    <property type="protein sequence ID" value="KAK7265067.1"/>
    <property type="molecule type" value="Genomic_DNA"/>
</dbReference>
<accession>A0AAN9EWH0</accession>
<feature type="compositionally biased region" description="Basic and acidic residues" evidence="1">
    <location>
        <begin position="13"/>
        <end position="27"/>
    </location>
</feature>
<dbReference type="AlphaFoldDB" id="A0AAN9EWH0"/>
<feature type="region of interest" description="Disordered" evidence="1">
    <location>
        <begin position="1"/>
        <end position="69"/>
    </location>
</feature>
<organism evidence="2 3">
    <name type="scientific">Clitoria ternatea</name>
    <name type="common">Butterfly pea</name>
    <dbReference type="NCBI Taxonomy" id="43366"/>
    <lineage>
        <taxon>Eukaryota</taxon>
        <taxon>Viridiplantae</taxon>
        <taxon>Streptophyta</taxon>
        <taxon>Embryophyta</taxon>
        <taxon>Tracheophyta</taxon>
        <taxon>Spermatophyta</taxon>
        <taxon>Magnoliopsida</taxon>
        <taxon>eudicotyledons</taxon>
        <taxon>Gunneridae</taxon>
        <taxon>Pentapetalae</taxon>
        <taxon>rosids</taxon>
        <taxon>fabids</taxon>
        <taxon>Fabales</taxon>
        <taxon>Fabaceae</taxon>
        <taxon>Papilionoideae</taxon>
        <taxon>50 kb inversion clade</taxon>
        <taxon>NPAAA clade</taxon>
        <taxon>indigoferoid/millettioid clade</taxon>
        <taxon>Phaseoleae</taxon>
        <taxon>Clitoria</taxon>
    </lineage>
</organism>
<reference evidence="2 3" key="1">
    <citation type="submission" date="2024-01" db="EMBL/GenBank/DDBJ databases">
        <title>The genomes of 5 underutilized Papilionoideae crops provide insights into root nodulation and disease resistance.</title>
        <authorList>
            <person name="Yuan L."/>
        </authorList>
    </citation>
    <scope>NUCLEOTIDE SEQUENCE [LARGE SCALE GENOMIC DNA]</scope>
    <source>
        <strain evidence="2">LY-2023</strain>
        <tissue evidence="2">Leaf</tissue>
    </source>
</reference>
<comment type="caution">
    <text evidence="2">The sequence shown here is derived from an EMBL/GenBank/DDBJ whole genome shotgun (WGS) entry which is preliminary data.</text>
</comment>
<evidence type="ECO:0000313" key="3">
    <source>
        <dbReference type="Proteomes" id="UP001359559"/>
    </source>
</evidence>
<gene>
    <name evidence="2" type="ORF">RJT34_32683</name>
</gene>
<dbReference type="Proteomes" id="UP001359559">
    <property type="component" value="Unassembled WGS sequence"/>
</dbReference>
<protein>
    <submittedName>
        <fullName evidence="2">Uncharacterized protein</fullName>
    </submittedName>
</protein>
<sequence>MKNEVTHMANRCEGGENETKNAEDLSRPQKITPRRKLAGSMSSPISSPMEVQPTTQRGETDKEEDDGYDERYLPPGCVLFTWSMQELGTCMCESRVLSFARFTCQVQASMGRGDASATLVCISPVMATEVIAIAFLSIDI</sequence>
<name>A0AAN9EWH0_CLITE</name>
<evidence type="ECO:0000313" key="2">
    <source>
        <dbReference type="EMBL" id="KAK7265067.1"/>
    </source>
</evidence>